<dbReference type="EMBL" id="KV440987">
    <property type="protein sequence ID" value="OAD70957.1"/>
    <property type="molecule type" value="Genomic_DNA"/>
</dbReference>
<reference evidence="2" key="1">
    <citation type="submission" date="2015-06" db="EMBL/GenBank/DDBJ databases">
        <title>Expansion of signal transduction pathways in fungi by whole-genome duplication.</title>
        <authorList>
            <consortium name="DOE Joint Genome Institute"/>
            <person name="Corrochano L.M."/>
            <person name="Kuo A."/>
            <person name="Marcet-Houben M."/>
            <person name="Polaino S."/>
            <person name="Salamov A."/>
            <person name="Villalobos J.M."/>
            <person name="Alvarez M.I."/>
            <person name="Avalos J."/>
            <person name="Benito E.P."/>
            <person name="Benoit I."/>
            <person name="Burger G."/>
            <person name="Camino L.P."/>
            <person name="Canovas D."/>
            <person name="Cerda-Olmedo E."/>
            <person name="Cheng J.-F."/>
            <person name="Dominguez A."/>
            <person name="Elias M."/>
            <person name="Eslava A.P."/>
            <person name="Glaser F."/>
            <person name="Grimwood J."/>
            <person name="Gutierrez G."/>
            <person name="Heitman J."/>
            <person name="Henrissat B."/>
            <person name="Iturriaga E.A."/>
            <person name="Lang B.F."/>
            <person name="Lavin J.L."/>
            <person name="Lee S."/>
            <person name="Li W."/>
            <person name="Lindquist E."/>
            <person name="Lopez-Garcia S."/>
            <person name="Luque E.M."/>
            <person name="Marcos A.T."/>
            <person name="Martin J."/>
            <person name="McCluskey K."/>
            <person name="Medina H.R."/>
            <person name="Miralles-Duran A."/>
            <person name="Miyazaki A."/>
            <person name="Munoz-Torres E."/>
            <person name="Oguiza J.A."/>
            <person name="Ohm R."/>
            <person name="Olmedo M."/>
            <person name="Orejas M."/>
            <person name="Ortiz-Castellanos L."/>
            <person name="Pisabarro A.G."/>
            <person name="Rodriguez-Romero J."/>
            <person name="Ruiz-Herrera J."/>
            <person name="Ruiz-Vazquez R."/>
            <person name="Sanz C."/>
            <person name="Schackwitz W."/>
            <person name="Schmutz J."/>
            <person name="Shahriari M."/>
            <person name="Shelest E."/>
            <person name="Silva-Franco F."/>
            <person name="Soanes D."/>
            <person name="Syed K."/>
            <person name="Tagua V.G."/>
            <person name="Talbot N.J."/>
            <person name="Thon M."/>
            <person name="De vries R.P."/>
            <person name="Wiebenga A."/>
            <person name="Yadav J.S."/>
            <person name="Braun E.L."/>
            <person name="Baker S."/>
            <person name="Garre V."/>
            <person name="Horwitz B."/>
            <person name="Torres-Martinez S."/>
            <person name="Idnurm A."/>
            <person name="Herrera-Estrella A."/>
            <person name="Gabaldon T."/>
            <person name="Grigoriev I.V."/>
        </authorList>
    </citation>
    <scope>NUCLEOTIDE SEQUENCE [LARGE SCALE GENOMIC DNA]</scope>
    <source>
        <strain evidence="2">NRRL 1555(-)</strain>
    </source>
</reference>
<gene>
    <name evidence="1" type="ORF">PHYBLDRAFT_171028</name>
</gene>
<dbReference type="InParanoid" id="A0A167LRP5"/>
<proteinExistence type="predicted"/>
<keyword evidence="2" id="KW-1185">Reference proteome</keyword>
<accession>A0A167LRP5</accession>
<dbReference type="Proteomes" id="UP000077315">
    <property type="component" value="Unassembled WGS sequence"/>
</dbReference>
<dbReference type="RefSeq" id="XP_018288997.1">
    <property type="nucleotide sequence ID" value="XM_018436476.1"/>
</dbReference>
<evidence type="ECO:0000313" key="1">
    <source>
        <dbReference type="EMBL" id="OAD70957.1"/>
    </source>
</evidence>
<dbReference type="AlphaFoldDB" id="A0A167LRP5"/>
<organism evidence="1 2">
    <name type="scientific">Phycomyces blakesleeanus (strain ATCC 8743b / DSM 1359 / FGSC 10004 / NBRC 33097 / NRRL 1555)</name>
    <dbReference type="NCBI Taxonomy" id="763407"/>
    <lineage>
        <taxon>Eukaryota</taxon>
        <taxon>Fungi</taxon>
        <taxon>Fungi incertae sedis</taxon>
        <taxon>Mucoromycota</taxon>
        <taxon>Mucoromycotina</taxon>
        <taxon>Mucoromycetes</taxon>
        <taxon>Mucorales</taxon>
        <taxon>Phycomycetaceae</taxon>
        <taxon>Phycomyces</taxon>
    </lineage>
</organism>
<sequence length="126" mass="14667">MGDIDYLHLLKYYKLVYLTPDLVHYENDTASPFFVDDQIIKLKSINILGQVYYGNNGTTDRGLYVKYLFLDIDGITETAFTCQIQYIFIHSFTPPPTSHYFEAHLTHHDQPVFAFVNWLPLIADRA</sequence>
<name>A0A167LRP5_PHYB8</name>
<protein>
    <submittedName>
        <fullName evidence="1">Uncharacterized protein</fullName>
    </submittedName>
</protein>
<dbReference type="GeneID" id="28997382"/>
<evidence type="ECO:0000313" key="2">
    <source>
        <dbReference type="Proteomes" id="UP000077315"/>
    </source>
</evidence>
<dbReference type="VEuPathDB" id="FungiDB:PHYBLDRAFT_171028"/>